<gene>
    <name evidence="1" type="ORF">OXU80_26950</name>
</gene>
<organism evidence="1 2">
    <name type="scientific">Antarcticirhabdus aurantiaca</name>
    <dbReference type="NCBI Taxonomy" id="2606717"/>
    <lineage>
        <taxon>Bacteria</taxon>
        <taxon>Pseudomonadati</taxon>
        <taxon>Pseudomonadota</taxon>
        <taxon>Alphaproteobacteria</taxon>
        <taxon>Hyphomicrobiales</taxon>
        <taxon>Aurantimonadaceae</taxon>
        <taxon>Antarcticirhabdus</taxon>
    </lineage>
</organism>
<reference evidence="1" key="1">
    <citation type="submission" date="2022-11" db="EMBL/GenBank/DDBJ databases">
        <title>beta-Carotene-producing bacterium, Jeongeuplla avenae sp. nov., alleviates the salt stress of Arabidopsis seedlings.</title>
        <authorList>
            <person name="Jiang L."/>
            <person name="Lee J."/>
        </authorList>
    </citation>
    <scope>NUCLEOTIDE SEQUENCE</scope>
    <source>
        <strain evidence="1">DY_R2A_6</strain>
    </source>
</reference>
<keyword evidence="2" id="KW-1185">Reference proteome</keyword>
<evidence type="ECO:0000313" key="2">
    <source>
        <dbReference type="Proteomes" id="UP001163223"/>
    </source>
</evidence>
<protein>
    <submittedName>
        <fullName evidence="1">AAA family ATPase</fullName>
    </submittedName>
</protein>
<name>A0ACD4NNI6_9HYPH</name>
<dbReference type="Proteomes" id="UP001163223">
    <property type="component" value="Chromosome"/>
</dbReference>
<sequence length="740" mass="78423">MLDAVIDKPDPALPSGASPPHSPGATGGSLLAGRYLDLLVQDANRRRRPNGRAGRRTDNSGFGEAEIDDWEVELPADEEPAEPARPADVTLSVDEAAAAILLAVRIEEDPELRRVLRGTAPIFAVQAPDSRSRPFLERVLKVCVLGPETKVLTGRQVDALTLVPRALAGRHAVVLTCDVERRDRETLEQRSLGALALGLPVFAVSADVGRNVPVHLRTVADRVLFPGGWKPGLLALLIQFVTGDAVAVADEPWIAGLTLDDLRMSMSRQRGGEESLRRVRTLATRRRMQAEEVPELASLSGYGEARRRGLELIQDLHDLREGRIGWSDVGRGLVLAGPPGTGKSFFARCFAKSAGLPLVVASLAQWQASGDGHLGDCLKAMRLSFSEARACAPSVLFIDELDSLGDRSTFDRRHRDYSTQVVNCLLEELDGAGDRAGVVVLAATNNPDRVDPAIVRSGRLDHVVKIGLPDVDGLAGILRTQLGEDLPFADLRPVAAAGCGGTGADAASWVRQARGVARRAGRGIEVGDLLAAMREGGEPLPAELRERVALHEAAHACAAAALALGSVHGISIHDGGGITVVEYPRWMPTRREAVDLVVHALAGRAAETVFLGAASAGAGGDATSDLARATRLAFSMEASWGLGDAGPVWMGDGDHLSALMRVSAFVEPVRRVLLHGEAEAARLVAANADAIHRCADRLLEASHLDAEMVKEALGPIPRFVVAPVPPRTHPLAGDGSAARA</sequence>
<accession>A0ACD4NNI6</accession>
<evidence type="ECO:0000313" key="1">
    <source>
        <dbReference type="EMBL" id="WAJ28406.1"/>
    </source>
</evidence>
<dbReference type="EMBL" id="CP113520">
    <property type="protein sequence ID" value="WAJ28406.1"/>
    <property type="molecule type" value="Genomic_DNA"/>
</dbReference>
<proteinExistence type="predicted"/>